<proteinExistence type="predicted"/>
<dbReference type="AlphaFoldDB" id="A0A1I8A529"/>
<evidence type="ECO:0000256" key="1">
    <source>
        <dbReference type="SAM" id="MobiDB-lite"/>
    </source>
</evidence>
<protein>
    <submittedName>
        <fullName evidence="3">Ovule protein</fullName>
    </submittedName>
</protein>
<name>A0A1I8A529_9BILA</name>
<keyword evidence="2" id="KW-1185">Reference proteome</keyword>
<accession>A0A1I8A529</accession>
<reference evidence="3" key="1">
    <citation type="submission" date="2016-11" db="UniProtKB">
        <authorList>
            <consortium name="WormBaseParasite"/>
        </authorList>
    </citation>
    <scope>IDENTIFICATION</scope>
</reference>
<dbReference type="Proteomes" id="UP000095287">
    <property type="component" value="Unplaced"/>
</dbReference>
<evidence type="ECO:0000313" key="2">
    <source>
        <dbReference type="Proteomes" id="UP000095287"/>
    </source>
</evidence>
<evidence type="ECO:0000313" key="3">
    <source>
        <dbReference type="WBParaSite" id="L893_g32948.t1"/>
    </source>
</evidence>
<feature type="region of interest" description="Disordered" evidence="1">
    <location>
        <begin position="75"/>
        <end position="120"/>
    </location>
</feature>
<dbReference type="WBParaSite" id="L893_g32948.t1">
    <property type="protein sequence ID" value="L893_g32948.t1"/>
    <property type="gene ID" value="L893_g32948"/>
</dbReference>
<sequence>MVGELEKKRLIIRDVKIALKEASSGTLRSTNHPNLKPKGEIPYMFVQRRYMGEANVGKGTICDWATDASTSDGNKEGIGMTIDFNRDNREKAQIPLQSESGSYNKGPKVRESKEYSSWLS</sequence>
<organism evidence="2 3">
    <name type="scientific">Steinernema glaseri</name>
    <dbReference type="NCBI Taxonomy" id="37863"/>
    <lineage>
        <taxon>Eukaryota</taxon>
        <taxon>Metazoa</taxon>
        <taxon>Ecdysozoa</taxon>
        <taxon>Nematoda</taxon>
        <taxon>Chromadorea</taxon>
        <taxon>Rhabditida</taxon>
        <taxon>Tylenchina</taxon>
        <taxon>Panagrolaimomorpha</taxon>
        <taxon>Strongyloidoidea</taxon>
        <taxon>Steinernematidae</taxon>
        <taxon>Steinernema</taxon>
    </lineage>
</organism>